<sequence length="56" mass="6535">MSMHDGDIPRLRVHAPSQMNTRLRQNPCRAFLSLLSCLLLCLTFRPGFYTYSHLVR</sequence>
<name>A0A8J2JNZ6_9HEXA</name>
<gene>
    <name evidence="2" type="ORF">AFUS01_LOCUS13229</name>
</gene>
<evidence type="ECO:0000256" key="1">
    <source>
        <dbReference type="SAM" id="Phobius"/>
    </source>
</evidence>
<keyword evidence="1" id="KW-0812">Transmembrane</keyword>
<keyword evidence="1" id="KW-1133">Transmembrane helix</keyword>
<evidence type="ECO:0000313" key="2">
    <source>
        <dbReference type="EMBL" id="CAG7724192.1"/>
    </source>
</evidence>
<feature type="non-terminal residue" evidence="2">
    <location>
        <position position="1"/>
    </location>
</feature>
<dbReference type="EMBL" id="CAJVCH010106693">
    <property type="protein sequence ID" value="CAG7724192.1"/>
    <property type="molecule type" value="Genomic_DNA"/>
</dbReference>
<dbReference type="Proteomes" id="UP000708208">
    <property type="component" value="Unassembled WGS sequence"/>
</dbReference>
<organism evidence="2 3">
    <name type="scientific">Allacma fusca</name>
    <dbReference type="NCBI Taxonomy" id="39272"/>
    <lineage>
        <taxon>Eukaryota</taxon>
        <taxon>Metazoa</taxon>
        <taxon>Ecdysozoa</taxon>
        <taxon>Arthropoda</taxon>
        <taxon>Hexapoda</taxon>
        <taxon>Collembola</taxon>
        <taxon>Symphypleona</taxon>
        <taxon>Sminthuridae</taxon>
        <taxon>Allacma</taxon>
    </lineage>
</organism>
<keyword evidence="3" id="KW-1185">Reference proteome</keyword>
<reference evidence="2" key="1">
    <citation type="submission" date="2021-06" db="EMBL/GenBank/DDBJ databases">
        <authorList>
            <person name="Hodson N. C."/>
            <person name="Mongue J. A."/>
            <person name="Jaron S. K."/>
        </authorList>
    </citation>
    <scope>NUCLEOTIDE SEQUENCE</scope>
</reference>
<protein>
    <submittedName>
        <fullName evidence="2">Uncharacterized protein</fullName>
    </submittedName>
</protein>
<comment type="caution">
    <text evidence="2">The sequence shown here is derived from an EMBL/GenBank/DDBJ whole genome shotgun (WGS) entry which is preliminary data.</text>
</comment>
<accession>A0A8J2JNZ6</accession>
<evidence type="ECO:0000313" key="3">
    <source>
        <dbReference type="Proteomes" id="UP000708208"/>
    </source>
</evidence>
<feature type="transmembrane region" description="Helical" evidence="1">
    <location>
        <begin position="30"/>
        <end position="48"/>
    </location>
</feature>
<dbReference type="AlphaFoldDB" id="A0A8J2JNZ6"/>
<proteinExistence type="predicted"/>
<keyword evidence="1" id="KW-0472">Membrane</keyword>